<organism evidence="2 3">
    <name type="scientific">Deinococcus aerophilus</name>
    <dbReference type="NCBI Taxonomy" id="522488"/>
    <lineage>
        <taxon>Bacteria</taxon>
        <taxon>Thermotogati</taxon>
        <taxon>Deinococcota</taxon>
        <taxon>Deinococci</taxon>
        <taxon>Deinococcales</taxon>
        <taxon>Deinococcaceae</taxon>
        <taxon>Deinococcus</taxon>
    </lineage>
</organism>
<evidence type="ECO:0000259" key="1">
    <source>
        <dbReference type="Pfam" id="PF22790"/>
    </source>
</evidence>
<feature type="domain" description="YkoP-like" evidence="1">
    <location>
        <begin position="239"/>
        <end position="350"/>
    </location>
</feature>
<dbReference type="RefSeq" id="WP_229753109.1">
    <property type="nucleotide sequence ID" value="NZ_BMOM01000029.1"/>
</dbReference>
<comment type="caution">
    <text evidence="2">The sequence shown here is derived from an EMBL/GenBank/DDBJ whole genome shotgun (WGS) entry which is preliminary data.</text>
</comment>
<name>A0ABQ2GYX7_9DEIO</name>
<dbReference type="EMBL" id="BMOM01000029">
    <property type="protein sequence ID" value="GGM17763.1"/>
    <property type="molecule type" value="Genomic_DNA"/>
</dbReference>
<accession>A0ABQ2GYX7</accession>
<dbReference type="Proteomes" id="UP000661918">
    <property type="component" value="Unassembled WGS sequence"/>
</dbReference>
<proteinExistence type="predicted"/>
<evidence type="ECO:0000313" key="3">
    <source>
        <dbReference type="Proteomes" id="UP000661918"/>
    </source>
</evidence>
<evidence type="ECO:0000313" key="2">
    <source>
        <dbReference type="EMBL" id="GGM17763.1"/>
    </source>
</evidence>
<dbReference type="SUPFAM" id="SSF88713">
    <property type="entry name" value="Glycoside hydrolase/deacetylase"/>
    <property type="match status" value="1"/>
</dbReference>
<reference evidence="3" key="1">
    <citation type="journal article" date="2019" name="Int. J. Syst. Evol. Microbiol.">
        <title>The Global Catalogue of Microorganisms (GCM) 10K type strain sequencing project: providing services to taxonomists for standard genome sequencing and annotation.</title>
        <authorList>
            <consortium name="The Broad Institute Genomics Platform"/>
            <consortium name="The Broad Institute Genome Sequencing Center for Infectious Disease"/>
            <person name="Wu L."/>
            <person name="Ma J."/>
        </authorList>
    </citation>
    <scope>NUCLEOTIDE SEQUENCE [LARGE SCALE GENOMIC DNA]</scope>
    <source>
        <strain evidence="3">JCM 15443</strain>
    </source>
</reference>
<dbReference type="InterPro" id="IPR011330">
    <property type="entry name" value="Glyco_hydro/deAcase_b/a-brl"/>
</dbReference>
<dbReference type="Pfam" id="PF22790">
    <property type="entry name" value="YkoP"/>
    <property type="match status" value="1"/>
</dbReference>
<gene>
    <name evidence="2" type="ORF">GCM10010841_27450</name>
</gene>
<dbReference type="InterPro" id="IPR054467">
    <property type="entry name" value="YkoP-like_dom"/>
</dbReference>
<protein>
    <recommendedName>
        <fullName evidence="1">YkoP-like domain-containing protein</fullName>
    </recommendedName>
</protein>
<sequence>MGSPFPEPVAATSPGMRTLRLALRAGAWGAWAGGHAGAPQLGVTVALTTPQELTDVLATLQQAQVRATLLLPPRLAHLVPDALWAATQAGHEIAGRGQPGTLSALEAAAGQPVRSWDAAGLTWAGVRRLAAGGVHPLPPPHRAPQPGQTVRVAPQDLGERLHEWRALGYRPVPVGSLPGLRRAGPRDLLLHLYTQTVEARFAREHGVIDLAQRADAVMRVAALDHAPEPLPLPRATPTAELHLHSPRIVGLSQRSALSAYRAYLRSLRDVAAALQARPELHGAQAVFAVTLFHAPLEQAGFTLLALPPARARVYGLGFRLLRVVYGTARPPSEPQPKLAWMTREAFLAKYGDAG</sequence>
<keyword evidence="3" id="KW-1185">Reference proteome</keyword>